<dbReference type="eggNOG" id="COG3356">
    <property type="taxonomic scope" value="Bacteria"/>
</dbReference>
<dbReference type="EMBL" id="AMSI01000007">
    <property type="protein sequence ID" value="EKF42128.1"/>
    <property type="molecule type" value="Genomic_DNA"/>
</dbReference>
<dbReference type="STRING" id="721133.SAMN05216176_107244"/>
<dbReference type="InterPro" id="IPR031329">
    <property type="entry name" value="NEUT/ALK_ceramidase_N"/>
</dbReference>
<reference evidence="2 3" key="1">
    <citation type="journal article" date="2012" name="J. Bacteriol.">
        <title>Genome Sequence of Nitratireductor indicus Type Strain C115.</title>
        <authorList>
            <person name="Lai Q."/>
            <person name="Li G."/>
            <person name="Yu Z."/>
            <person name="Shao Z."/>
        </authorList>
    </citation>
    <scope>NUCLEOTIDE SEQUENCE [LARGE SCALE GENOMIC DNA]</scope>
    <source>
        <strain evidence="2 3">C115</strain>
    </source>
</reference>
<name>K2N455_9HYPH</name>
<organism evidence="2 3">
    <name type="scientific">Nitratireductor indicus C115</name>
    <dbReference type="NCBI Taxonomy" id="1231190"/>
    <lineage>
        <taxon>Bacteria</taxon>
        <taxon>Pseudomonadati</taxon>
        <taxon>Pseudomonadota</taxon>
        <taxon>Alphaproteobacteria</taxon>
        <taxon>Hyphomicrobiales</taxon>
        <taxon>Phyllobacteriaceae</taxon>
        <taxon>Nitratireductor</taxon>
    </lineage>
</organism>
<dbReference type="RefSeq" id="WP_009450415.1">
    <property type="nucleotide sequence ID" value="NZ_AMSI01000007.1"/>
</dbReference>
<dbReference type="Proteomes" id="UP000007374">
    <property type="component" value="Unassembled WGS sequence"/>
</dbReference>
<evidence type="ECO:0000259" key="1">
    <source>
        <dbReference type="Pfam" id="PF04734"/>
    </source>
</evidence>
<accession>K2N455</accession>
<comment type="caution">
    <text evidence="2">The sequence shown here is derived from an EMBL/GenBank/DDBJ whole genome shotgun (WGS) entry which is preliminary data.</text>
</comment>
<protein>
    <recommendedName>
        <fullName evidence="1">Neutral/alkaline non-lysosomal ceramidase N-terminal domain-containing protein</fullName>
    </recommendedName>
</protein>
<evidence type="ECO:0000313" key="2">
    <source>
        <dbReference type="EMBL" id="EKF42128.1"/>
    </source>
</evidence>
<evidence type="ECO:0000313" key="3">
    <source>
        <dbReference type="Proteomes" id="UP000007374"/>
    </source>
</evidence>
<proteinExistence type="predicted"/>
<dbReference type="AlphaFoldDB" id="K2N455"/>
<feature type="domain" description="Neutral/alkaline non-lysosomal ceramidase N-terminal" evidence="1">
    <location>
        <begin position="10"/>
        <end position="228"/>
    </location>
</feature>
<dbReference type="PATRIC" id="fig|1231190.3.peg.2351"/>
<dbReference type="Pfam" id="PF04734">
    <property type="entry name" value="Ceramidase_alk"/>
    <property type="match status" value="1"/>
</dbReference>
<keyword evidence="3" id="KW-1185">Reference proteome</keyword>
<dbReference type="OrthoDB" id="622550at2"/>
<sequence length="474" mass="50600">MMKETTLLKCGAGRADMTPPVGIPHILWGARTVDLAESIHLPLRATALCLENDGTRLLVCDLDLTGLPTNVCDEMRAEIERETGVPADHVSIGATHTHSAPVWNAETTNGLSPDMPGMNLMPAWREKCRQAVLSACRMAVESLQPARIASGYGASEVTLNRRFSTPEGRMVVSPHQGGLRDTTIALLRFDDLDGNTIASVVGYGTHPIVLAHQNTAISAEFPGALKEGVEKLVGGICLFLQGSAGDQIPFEALSGDVRLAERIGNRIAADAAATLTAMSPMNYRMDYSHVVESGAPLGVQKKTVLADTPATVRVAEAVAELPVKPFEAIDVLEERAAATRAELHALKNDGADHETLADVHFRARRADIMLVMARRVQGVSTVPIPIRALRVGDAVLVSAPMEIFSATGLAIREASPFAMTFVGGYTNGTEGYLPPAECYAEGGYEVELACYVSKDAEAVFRQSAIELVKSLHTA</sequence>
<gene>
    <name evidence="2" type="ORF">NA8A_11285</name>
</gene>